<dbReference type="EMBL" id="JBANRG010000003">
    <property type="protein sequence ID" value="KAK7468814.1"/>
    <property type="molecule type" value="Genomic_DNA"/>
</dbReference>
<keyword evidence="4" id="KW-1185">Reference proteome</keyword>
<protein>
    <recommendedName>
        <fullName evidence="5">Pentatricopeptide repeat-containing protein</fullName>
    </recommendedName>
</protein>
<reference evidence="3 4" key="1">
    <citation type="submission" date="2024-01" db="EMBL/GenBank/DDBJ databases">
        <title>A draft genome for the cacao thread blight pathogen Marasmiellus scandens.</title>
        <authorList>
            <person name="Baruah I.K."/>
            <person name="Leung J."/>
            <person name="Bukari Y."/>
            <person name="Amoako-Attah I."/>
            <person name="Meinhardt L.W."/>
            <person name="Bailey B.A."/>
            <person name="Cohen S.P."/>
        </authorList>
    </citation>
    <scope>NUCLEOTIDE SEQUENCE [LARGE SCALE GENOMIC DNA]</scope>
    <source>
        <strain evidence="3 4">GH-19</strain>
    </source>
</reference>
<feature type="compositionally biased region" description="Basic and acidic residues" evidence="1">
    <location>
        <begin position="65"/>
        <end position="77"/>
    </location>
</feature>
<keyword evidence="2" id="KW-0732">Signal</keyword>
<sequence length="557" mass="64262">MRYAGWMSRSTSVLTFSSILQNAAASAWSRCVSSVAQQSPPGPSSAPRDGDTLSTTMLVAPVDNPPKEPSKFHESDTRIATPKPTNLCQRTRLPGYSYVNPNTLSRHSMKPFDPGRSVYMEGDWIDDEQFMFTSCRWGDPSHYFSQISPTSKSPTFLTSITSRRQLYNVLIQLVSPHTVPRATLPQLLDYYQFNREFWSTRSFNFLISLSLQHASFGIATRLLETMAHNNFHPNLETQKLYIRLMAYTGRWDLAWRQFTGVTSGGNGETRLSDMHETLWLEFLRSLKRGTFRKRETSRGHSENEEGFEKPFTAYARRYVQLMTHRPPITLAQSRPKVIYFSIQTLFQLHMQKHALSMAKSYLASLPLDMDRKHVTVCLDIINLLVVFGSNQRGVKRFHQNRRILMASLSSHPSLKPTSETLFLLLSNLRSVARCGTLAFQTLVNFKRRWGSQVEDRQVRRRVARLALKEGRHDIVRMMFGRERSCGRSSPVAPNHTIGAWTDFASHKTFLPRPSKRRCPNAVKQMSLWQQLRLARRRKLQKQRRLVYLRQRVIDGDI</sequence>
<gene>
    <name evidence="3" type="ORF">VKT23_003314</name>
</gene>
<comment type="caution">
    <text evidence="3">The sequence shown here is derived from an EMBL/GenBank/DDBJ whole genome shotgun (WGS) entry which is preliminary data.</text>
</comment>
<evidence type="ECO:0000256" key="2">
    <source>
        <dbReference type="SAM" id="SignalP"/>
    </source>
</evidence>
<feature type="signal peptide" evidence="2">
    <location>
        <begin position="1"/>
        <end position="25"/>
    </location>
</feature>
<name>A0ABR1K2J3_9AGAR</name>
<dbReference type="Proteomes" id="UP001498398">
    <property type="component" value="Unassembled WGS sequence"/>
</dbReference>
<evidence type="ECO:0008006" key="5">
    <source>
        <dbReference type="Google" id="ProtNLM"/>
    </source>
</evidence>
<organism evidence="3 4">
    <name type="scientific">Marasmiellus scandens</name>
    <dbReference type="NCBI Taxonomy" id="2682957"/>
    <lineage>
        <taxon>Eukaryota</taxon>
        <taxon>Fungi</taxon>
        <taxon>Dikarya</taxon>
        <taxon>Basidiomycota</taxon>
        <taxon>Agaricomycotina</taxon>
        <taxon>Agaricomycetes</taxon>
        <taxon>Agaricomycetidae</taxon>
        <taxon>Agaricales</taxon>
        <taxon>Marasmiineae</taxon>
        <taxon>Omphalotaceae</taxon>
        <taxon>Marasmiellus</taxon>
    </lineage>
</organism>
<accession>A0ABR1K2J3</accession>
<feature type="chain" id="PRO_5045554380" description="Pentatricopeptide repeat-containing protein" evidence="2">
    <location>
        <begin position="26"/>
        <end position="557"/>
    </location>
</feature>
<evidence type="ECO:0000313" key="4">
    <source>
        <dbReference type="Proteomes" id="UP001498398"/>
    </source>
</evidence>
<evidence type="ECO:0000256" key="1">
    <source>
        <dbReference type="SAM" id="MobiDB-lite"/>
    </source>
</evidence>
<evidence type="ECO:0000313" key="3">
    <source>
        <dbReference type="EMBL" id="KAK7468814.1"/>
    </source>
</evidence>
<proteinExistence type="predicted"/>
<feature type="region of interest" description="Disordered" evidence="1">
    <location>
        <begin position="62"/>
        <end position="82"/>
    </location>
</feature>